<proteinExistence type="predicted"/>
<protein>
    <submittedName>
        <fullName evidence="1">Head decoration protein</fullName>
    </submittedName>
</protein>
<dbReference type="EMBL" id="CP037900">
    <property type="protein sequence ID" value="QBP09846.1"/>
    <property type="molecule type" value="Genomic_DNA"/>
</dbReference>
<reference evidence="1 2" key="1">
    <citation type="submission" date="2019-03" db="EMBL/GenBank/DDBJ databases">
        <title>Comparative insights into the high quality Complete genome sequence of highly metal resistant Cupriavidus metallidurans strain BS1 isolated from a gold-copper mine.</title>
        <authorList>
            <person name="Mazhar H.S."/>
            <person name="Rensing C."/>
        </authorList>
    </citation>
    <scope>NUCLEOTIDE SEQUENCE [LARGE SCALE GENOMIC DNA]</scope>
    <source>
        <strain evidence="1 2">BS1</strain>
    </source>
</reference>
<dbReference type="OrthoDB" id="9099687at2"/>
<accession>A0A482IPI4</accession>
<dbReference type="Pfam" id="PF02924">
    <property type="entry name" value="HDPD"/>
    <property type="match status" value="1"/>
</dbReference>
<evidence type="ECO:0000313" key="1">
    <source>
        <dbReference type="EMBL" id="QBP09846.1"/>
    </source>
</evidence>
<name>A0A482IPI4_9BURK</name>
<dbReference type="InterPro" id="IPR004195">
    <property type="entry name" value="Head_decoration_D"/>
</dbReference>
<dbReference type="RefSeq" id="WP_017511682.1">
    <property type="nucleotide sequence ID" value="NZ_CP037900.1"/>
</dbReference>
<sequence>MKTQTYTQPKFVSDVVHTKVNPAWSVDTAVLSGGAFQIGTVGARVNGKVVPLDASTDAGVGAAAVVVIADADATAGDVMGPVVARGAVVLADGLVWPAGITTARKAMAIAALEARGIVTRTGLATATA</sequence>
<evidence type="ECO:0000313" key="2">
    <source>
        <dbReference type="Proteomes" id="UP000253772"/>
    </source>
</evidence>
<organism evidence="1 2">
    <name type="scientific">Cupriavidus metallidurans</name>
    <dbReference type="NCBI Taxonomy" id="119219"/>
    <lineage>
        <taxon>Bacteria</taxon>
        <taxon>Pseudomonadati</taxon>
        <taxon>Pseudomonadota</taxon>
        <taxon>Betaproteobacteria</taxon>
        <taxon>Burkholderiales</taxon>
        <taxon>Burkholderiaceae</taxon>
        <taxon>Cupriavidus</taxon>
    </lineage>
</organism>
<gene>
    <name evidence="1" type="ORF">DDF84_008770</name>
</gene>
<dbReference type="Proteomes" id="UP000253772">
    <property type="component" value="Chromosome c1"/>
</dbReference>
<dbReference type="AlphaFoldDB" id="A0A482IPI4"/>